<dbReference type="InterPro" id="IPR014352">
    <property type="entry name" value="FERM/acyl-CoA-bd_prot_sf"/>
</dbReference>
<dbReference type="InterPro" id="IPR035984">
    <property type="entry name" value="Acyl-CoA-binding_sf"/>
</dbReference>
<name>A0A085LV89_9BILA</name>
<dbReference type="AlphaFoldDB" id="A0A085LV89"/>
<dbReference type="GO" id="GO:0000062">
    <property type="term" value="F:fatty-acyl-CoA binding"/>
    <property type="evidence" value="ECO:0007669"/>
    <property type="project" value="InterPro"/>
</dbReference>
<dbReference type="Pfam" id="PF00887">
    <property type="entry name" value="ACBP"/>
    <property type="match status" value="1"/>
</dbReference>
<keyword evidence="3" id="KW-1185">Reference proteome</keyword>
<dbReference type="PRINTS" id="PR00689">
    <property type="entry name" value="ACOABINDINGP"/>
</dbReference>
<feature type="domain" description="ACB" evidence="1">
    <location>
        <begin position="7"/>
        <end position="46"/>
    </location>
</feature>
<evidence type="ECO:0000313" key="2">
    <source>
        <dbReference type="EMBL" id="KFD48885.1"/>
    </source>
</evidence>
<dbReference type="SUPFAM" id="SSF47027">
    <property type="entry name" value="Acyl-CoA binding protein"/>
    <property type="match status" value="1"/>
</dbReference>
<gene>
    <name evidence="2" type="ORF">M513_10248</name>
</gene>
<dbReference type="InterPro" id="IPR000582">
    <property type="entry name" value="Acyl-CoA-binding_protein"/>
</dbReference>
<proteinExistence type="predicted"/>
<dbReference type="Gene3D" id="1.20.80.10">
    <property type="match status" value="1"/>
</dbReference>
<dbReference type="EMBL" id="KL363282">
    <property type="protein sequence ID" value="KFD48885.1"/>
    <property type="molecule type" value="Genomic_DNA"/>
</dbReference>
<sequence>MDSSVVEDFKKAAADVLNLKTKPMDSELLEVYGLYKQATIGDNNDGSAGSLIAIDARINPKFRWLSSNALKQRIPARRFPDCLYCGYSYILGDQAYLETLQQIMLGTFLIDCVHTSNSLAVFSCSRFSEFEGQVEVECMETLDPRNGYWNEVTNANHEWHSLEGTFIKCCNCETLKLQM</sequence>
<protein>
    <recommendedName>
        <fullName evidence="1">ACB domain-containing protein</fullName>
    </recommendedName>
</protein>
<evidence type="ECO:0000313" key="3">
    <source>
        <dbReference type="Proteomes" id="UP000030764"/>
    </source>
</evidence>
<evidence type="ECO:0000259" key="1">
    <source>
        <dbReference type="Pfam" id="PF00887"/>
    </source>
</evidence>
<dbReference type="Proteomes" id="UP000030764">
    <property type="component" value="Unassembled WGS sequence"/>
</dbReference>
<accession>A0A085LV89</accession>
<reference evidence="2 3" key="1">
    <citation type="journal article" date="2014" name="Nat. Genet.">
        <title>Genome and transcriptome of the porcine whipworm Trichuris suis.</title>
        <authorList>
            <person name="Jex A.R."/>
            <person name="Nejsum P."/>
            <person name="Schwarz E.M."/>
            <person name="Hu L."/>
            <person name="Young N.D."/>
            <person name="Hall R.S."/>
            <person name="Korhonen P.K."/>
            <person name="Liao S."/>
            <person name="Thamsborg S."/>
            <person name="Xia J."/>
            <person name="Xu P."/>
            <person name="Wang S."/>
            <person name="Scheerlinck J.P."/>
            <person name="Hofmann A."/>
            <person name="Sternberg P.W."/>
            <person name="Wang J."/>
            <person name="Gasser R.B."/>
        </authorList>
    </citation>
    <scope>NUCLEOTIDE SEQUENCE [LARGE SCALE GENOMIC DNA]</scope>
    <source>
        <strain evidence="2">DCEP-RM93M</strain>
    </source>
</reference>
<organism evidence="2 3">
    <name type="scientific">Trichuris suis</name>
    <name type="common">pig whipworm</name>
    <dbReference type="NCBI Taxonomy" id="68888"/>
    <lineage>
        <taxon>Eukaryota</taxon>
        <taxon>Metazoa</taxon>
        <taxon>Ecdysozoa</taxon>
        <taxon>Nematoda</taxon>
        <taxon>Enoplea</taxon>
        <taxon>Dorylaimia</taxon>
        <taxon>Trichinellida</taxon>
        <taxon>Trichuridae</taxon>
        <taxon>Trichuris</taxon>
    </lineage>
</organism>